<name>A0A6C0ARN5_9ZZZZ</name>
<evidence type="ECO:0000313" key="1">
    <source>
        <dbReference type="EMBL" id="QHS82246.1"/>
    </source>
</evidence>
<protein>
    <submittedName>
        <fullName evidence="1">Uncharacterized protein</fullName>
    </submittedName>
</protein>
<reference evidence="1" key="1">
    <citation type="journal article" date="2020" name="Nature">
        <title>Giant virus diversity and host interactions through global metagenomics.</title>
        <authorList>
            <person name="Schulz F."/>
            <person name="Roux S."/>
            <person name="Paez-Espino D."/>
            <person name="Jungbluth S."/>
            <person name="Walsh D.A."/>
            <person name="Denef V.J."/>
            <person name="McMahon K.D."/>
            <person name="Konstantinidis K.T."/>
            <person name="Eloe-Fadrosh E.A."/>
            <person name="Kyrpides N.C."/>
            <person name="Woyke T."/>
        </authorList>
    </citation>
    <scope>NUCLEOTIDE SEQUENCE</scope>
    <source>
        <strain evidence="1">GVMAG-S-1101165-79</strain>
    </source>
</reference>
<accession>A0A6C0ARN5</accession>
<sequence>MDIYFCPFFEKAESPGPKNFPPLHKKFLACQTKKKFQNLLR</sequence>
<dbReference type="AlphaFoldDB" id="A0A6C0ARN5"/>
<dbReference type="EMBL" id="MN740764">
    <property type="protein sequence ID" value="QHS82246.1"/>
    <property type="molecule type" value="Genomic_DNA"/>
</dbReference>
<organism evidence="1">
    <name type="scientific">viral metagenome</name>
    <dbReference type="NCBI Taxonomy" id="1070528"/>
    <lineage>
        <taxon>unclassified sequences</taxon>
        <taxon>metagenomes</taxon>
        <taxon>organismal metagenomes</taxon>
    </lineage>
</organism>
<proteinExistence type="predicted"/>